<reference evidence="2 3" key="1">
    <citation type="journal article" date="2015" name="Genome Announc.">
        <title>Genome Assemblies of Three Soil-Associated Devosia species: D. insulae, D. limi, and D. soli.</title>
        <authorList>
            <person name="Hassan Y.I."/>
            <person name="Lepp D."/>
            <person name="Zhou T."/>
        </authorList>
    </citation>
    <scope>NUCLEOTIDE SEQUENCE [LARGE SCALE GENOMIC DNA]</scope>
    <source>
        <strain evidence="2 3">DS-56</strain>
    </source>
</reference>
<organism evidence="2 3">
    <name type="scientific">Devosia insulae DS-56</name>
    <dbReference type="NCBI Taxonomy" id="1116389"/>
    <lineage>
        <taxon>Bacteria</taxon>
        <taxon>Pseudomonadati</taxon>
        <taxon>Pseudomonadota</taxon>
        <taxon>Alphaproteobacteria</taxon>
        <taxon>Hyphomicrobiales</taxon>
        <taxon>Devosiaceae</taxon>
        <taxon>Devosia</taxon>
    </lineage>
</organism>
<protein>
    <submittedName>
        <fullName evidence="2">Uncharacterized protein</fullName>
    </submittedName>
</protein>
<name>A0A1E5XSA9_9HYPH</name>
<accession>A0A1E5XSA9</accession>
<dbReference type="OrthoDB" id="9994720at2"/>
<dbReference type="Proteomes" id="UP000095463">
    <property type="component" value="Unassembled WGS sequence"/>
</dbReference>
<proteinExistence type="predicted"/>
<gene>
    <name evidence="2" type="ORF">VW23_001160</name>
</gene>
<keyword evidence="1" id="KW-0812">Transmembrane</keyword>
<sequence>MTLSTGGIEAICGSGGLPLLLGAALMWGLMAATMMLPCAIHDIAAAARQGWRAAARLAVVCVAPPTLLAIGLGMALAPVALGAPILLAIAGSALVAEAALPVGPMRLGVGVAMVALQLIGGMELGWMALCAVWMLALALAPARRLTTAAAGAALLGLAMFWNL</sequence>
<feature type="transmembrane region" description="Helical" evidence="1">
    <location>
        <begin position="145"/>
        <end position="162"/>
    </location>
</feature>
<evidence type="ECO:0000313" key="3">
    <source>
        <dbReference type="Proteomes" id="UP000095463"/>
    </source>
</evidence>
<comment type="caution">
    <text evidence="2">The sequence shown here is derived from an EMBL/GenBank/DDBJ whole genome shotgun (WGS) entry which is preliminary data.</text>
</comment>
<dbReference type="EMBL" id="LAJE02000157">
    <property type="protein sequence ID" value="OEO31491.1"/>
    <property type="molecule type" value="Genomic_DNA"/>
</dbReference>
<evidence type="ECO:0000313" key="2">
    <source>
        <dbReference type="EMBL" id="OEO31491.1"/>
    </source>
</evidence>
<keyword evidence="1" id="KW-1133">Transmembrane helix</keyword>
<dbReference type="RefSeq" id="WP_069909330.1">
    <property type="nucleotide sequence ID" value="NZ_LAJE02000157.1"/>
</dbReference>
<keyword evidence="3" id="KW-1185">Reference proteome</keyword>
<dbReference type="AlphaFoldDB" id="A0A1E5XSA9"/>
<feature type="transmembrane region" description="Helical" evidence="1">
    <location>
        <begin position="114"/>
        <end position="139"/>
    </location>
</feature>
<feature type="transmembrane region" description="Helical" evidence="1">
    <location>
        <begin position="83"/>
        <end position="102"/>
    </location>
</feature>
<evidence type="ECO:0000256" key="1">
    <source>
        <dbReference type="SAM" id="Phobius"/>
    </source>
</evidence>
<keyword evidence="1" id="KW-0472">Membrane</keyword>
<feature type="transmembrane region" description="Helical" evidence="1">
    <location>
        <begin position="57"/>
        <end position="77"/>
    </location>
</feature>